<dbReference type="Proteomes" id="UP000663400">
    <property type="component" value="Chromosome"/>
</dbReference>
<evidence type="ECO:0000313" key="1">
    <source>
        <dbReference type="EMBL" id="QSX76121.1"/>
    </source>
</evidence>
<accession>A0ABX7RGY1</accession>
<dbReference type="EMBL" id="CP071517">
    <property type="protein sequence ID" value="QSX76121.1"/>
    <property type="molecule type" value="Genomic_DNA"/>
</dbReference>
<name>A0ABX7RGY1_9GAMM</name>
<dbReference type="RefSeq" id="WP_200605502.1">
    <property type="nucleotide sequence ID" value="NZ_CP071517.1"/>
</dbReference>
<evidence type="ECO:0008006" key="3">
    <source>
        <dbReference type="Google" id="ProtNLM"/>
    </source>
</evidence>
<evidence type="ECO:0000313" key="2">
    <source>
        <dbReference type="Proteomes" id="UP000663400"/>
    </source>
</evidence>
<sequence length="80" mass="9316">MALRDRRTPGTDIHVQQRRIGLTGPQARMLVACEHYGWKLAFIREPLEHPTPVLFATDRDFVVVREDGSIDREPQIELRH</sequence>
<gene>
    <name evidence="1" type="ORF">HIV01_006395</name>
</gene>
<keyword evidence="2" id="KW-1185">Reference proteome</keyword>
<reference evidence="1 2" key="1">
    <citation type="submission" date="2021-02" db="EMBL/GenBank/DDBJ databases">
        <title>Lysobacter arenosi sp. nov., isolated from soil of gangwondo yeongwol, south Korea.</title>
        <authorList>
            <person name="Kim K.R."/>
            <person name="Kim K.H."/>
            <person name="Jeon C.O."/>
        </authorList>
    </citation>
    <scope>NUCLEOTIDE SEQUENCE [LARGE SCALE GENOMIC DNA]</scope>
    <source>
        <strain evidence="1 2">R7</strain>
    </source>
</reference>
<organism evidence="1 2">
    <name type="scientific">Lysobacter arenosi</name>
    <dbReference type="NCBI Taxonomy" id="2795387"/>
    <lineage>
        <taxon>Bacteria</taxon>
        <taxon>Pseudomonadati</taxon>
        <taxon>Pseudomonadota</taxon>
        <taxon>Gammaproteobacteria</taxon>
        <taxon>Lysobacterales</taxon>
        <taxon>Lysobacteraceae</taxon>
        <taxon>Lysobacter</taxon>
    </lineage>
</organism>
<proteinExistence type="predicted"/>
<protein>
    <recommendedName>
        <fullName evidence="3">DUF4224 domain-containing protein</fullName>
    </recommendedName>
</protein>